<dbReference type="RefSeq" id="WP_167124252.1">
    <property type="nucleotide sequence ID" value="NZ_JAAQQR010000002.1"/>
</dbReference>
<dbReference type="EMBL" id="JAAQQR010000002">
    <property type="protein sequence ID" value="NID04542.1"/>
    <property type="molecule type" value="Genomic_DNA"/>
</dbReference>
<sequence>MTRHRSHIAHLARHTLLLLAMAGMSAVAPAQEVEYVPVDDADSAIVAELSDTFTRYAYSVDRWLKLESQKEPYLTQRNVFSSFESGFKRATVARLEYTFTIEGGTETRVYHAMSGVEPDEAFARLLSAKDGLSPKPLSPVADQFRDTRWDVRASGLDESESELHAAETADGLDHSADAELKAFRTLERELKEAKVAAGGQLRVRVSKIPCESCRKVFARFADRFGMSAEIAYTEEGSEAYAAFDERRKAVFRRVRNNRTGVRPLRPLEGNLPPERLPVCE</sequence>
<evidence type="ECO:0000313" key="3">
    <source>
        <dbReference type="Proteomes" id="UP001429601"/>
    </source>
</evidence>
<keyword evidence="1" id="KW-0732">Signal</keyword>
<keyword evidence="3" id="KW-1185">Reference proteome</keyword>
<name>A0ABX0Q4J6_9GAMM</name>
<protein>
    <submittedName>
        <fullName evidence="2">Uncharacterized protein</fullName>
    </submittedName>
</protein>
<proteinExistence type="predicted"/>
<accession>A0ABX0Q4J6</accession>
<evidence type="ECO:0000313" key="2">
    <source>
        <dbReference type="EMBL" id="NID04542.1"/>
    </source>
</evidence>
<feature type="signal peptide" evidence="1">
    <location>
        <begin position="1"/>
        <end position="30"/>
    </location>
</feature>
<reference evidence="2 3" key="1">
    <citation type="journal article" date="2011" name="Curr. Microbiol.">
        <title>Luteibacter jiangsuensis sp. nov.: a methamidophos-degrading bacterium isolated from a methamidophos-manufacturing factory.</title>
        <authorList>
            <person name="Wang L."/>
            <person name="Wang G.L."/>
            <person name="Li S.P."/>
            <person name="Jiang J.D."/>
        </authorList>
    </citation>
    <scope>NUCLEOTIDE SEQUENCE [LARGE SCALE GENOMIC DNA]</scope>
    <source>
        <strain evidence="2 3">CGMCC 1.10133</strain>
    </source>
</reference>
<evidence type="ECO:0000256" key="1">
    <source>
        <dbReference type="SAM" id="SignalP"/>
    </source>
</evidence>
<comment type="caution">
    <text evidence="2">The sequence shown here is derived from an EMBL/GenBank/DDBJ whole genome shotgun (WGS) entry which is preliminary data.</text>
</comment>
<feature type="chain" id="PRO_5046010681" evidence="1">
    <location>
        <begin position="31"/>
        <end position="280"/>
    </location>
</feature>
<dbReference type="Proteomes" id="UP001429601">
    <property type="component" value="Unassembled WGS sequence"/>
</dbReference>
<organism evidence="2 3">
    <name type="scientific">Luteibacter jiangsuensis</name>
    <dbReference type="NCBI Taxonomy" id="637577"/>
    <lineage>
        <taxon>Bacteria</taxon>
        <taxon>Pseudomonadati</taxon>
        <taxon>Pseudomonadota</taxon>
        <taxon>Gammaproteobacteria</taxon>
        <taxon>Lysobacterales</taxon>
        <taxon>Rhodanobacteraceae</taxon>
        <taxon>Luteibacter</taxon>
    </lineage>
</organism>
<gene>
    <name evidence="2" type="ORF">HBF26_06575</name>
</gene>